<dbReference type="EMBL" id="UOET01000162">
    <property type="protein sequence ID" value="VAW27821.1"/>
    <property type="molecule type" value="Genomic_DNA"/>
</dbReference>
<dbReference type="Gene3D" id="3.40.1160.10">
    <property type="entry name" value="Acetylglutamate kinase-like"/>
    <property type="match status" value="1"/>
</dbReference>
<proteinExistence type="inferred from homology"/>
<dbReference type="InterPro" id="IPR018042">
    <property type="entry name" value="Aspartate_kinase_CS"/>
</dbReference>
<gene>
    <name evidence="3" type="ORF">MNBD_BACTEROID07-1334</name>
</gene>
<dbReference type="PANTHER" id="PTHR21499:SF59">
    <property type="entry name" value="ASPARTOKINASE"/>
    <property type="match status" value="1"/>
</dbReference>
<dbReference type="SUPFAM" id="SSF53633">
    <property type="entry name" value="Carbamate kinase-like"/>
    <property type="match status" value="1"/>
</dbReference>
<dbReference type="GO" id="GO:0005829">
    <property type="term" value="C:cytosol"/>
    <property type="evidence" value="ECO:0007669"/>
    <property type="project" value="TreeGrafter"/>
</dbReference>
<dbReference type="GO" id="GO:0004072">
    <property type="term" value="F:aspartate kinase activity"/>
    <property type="evidence" value="ECO:0007669"/>
    <property type="project" value="InterPro"/>
</dbReference>
<accession>A0A3B0U9W0</accession>
<evidence type="ECO:0000259" key="2">
    <source>
        <dbReference type="Pfam" id="PF00696"/>
    </source>
</evidence>
<name>A0A3B0U9W0_9ZZZZ</name>
<reference evidence="3" key="1">
    <citation type="submission" date="2018-06" db="EMBL/GenBank/DDBJ databases">
        <authorList>
            <person name="Zhirakovskaya E."/>
        </authorList>
    </citation>
    <scope>NUCLEOTIDE SEQUENCE</scope>
</reference>
<dbReference type="GO" id="GO:0009090">
    <property type="term" value="P:homoserine biosynthetic process"/>
    <property type="evidence" value="ECO:0007669"/>
    <property type="project" value="TreeGrafter"/>
</dbReference>
<dbReference type="InterPro" id="IPR001048">
    <property type="entry name" value="Asp/Glu/Uridylate_kinase"/>
</dbReference>
<protein>
    <recommendedName>
        <fullName evidence="2">Aspartate/glutamate/uridylate kinase domain-containing protein</fullName>
    </recommendedName>
</protein>
<sequence length="92" mass="9970">MKVLKFGGTSVGSAEKMKKIAEIIRSERPVFVVLSAMGGTTDKLTGMVADAVEGRMEAALKSAWHLKKHYDLIALQLLGEDAAVAMFYVDII</sequence>
<feature type="non-terminal residue" evidence="3">
    <location>
        <position position="92"/>
    </location>
</feature>
<organism evidence="3">
    <name type="scientific">hydrothermal vent metagenome</name>
    <dbReference type="NCBI Taxonomy" id="652676"/>
    <lineage>
        <taxon>unclassified sequences</taxon>
        <taxon>metagenomes</taxon>
        <taxon>ecological metagenomes</taxon>
    </lineage>
</organism>
<dbReference type="PROSITE" id="PS00324">
    <property type="entry name" value="ASPARTOKINASE"/>
    <property type="match status" value="1"/>
</dbReference>
<evidence type="ECO:0000313" key="3">
    <source>
        <dbReference type="EMBL" id="VAW27821.1"/>
    </source>
</evidence>
<dbReference type="AlphaFoldDB" id="A0A3B0U9W0"/>
<dbReference type="InterPro" id="IPR036393">
    <property type="entry name" value="AceGlu_kinase-like_sf"/>
</dbReference>
<dbReference type="GO" id="GO:0009089">
    <property type="term" value="P:lysine biosynthetic process via diaminopimelate"/>
    <property type="evidence" value="ECO:0007669"/>
    <property type="project" value="TreeGrafter"/>
</dbReference>
<comment type="similarity">
    <text evidence="1">Belongs to the aspartokinase family.</text>
</comment>
<evidence type="ECO:0000256" key="1">
    <source>
        <dbReference type="ARBA" id="ARBA00010122"/>
    </source>
</evidence>
<dbReference type="PANTHER" id="PTHR21499">
    <property type="entry name" value="ASPARTATE KINASE"/>
    <property type="match status" value="1"/>
</dbReference>
<feature type="domain" description="Aspartate/glutamate/uridylate kinase" evidence="2">
    <location>
        <begin position="2"/>
        <end position="58"/>
    </location>
</feature>
<dbReference type="Pfam" id="PF00696">
    <property type="entry name" value="AA_kinase"/>
    <property type="match status" value="1"/>
</dbReference>